<accession>A0A2G4T0C7</accession>
<dbReference type="Proteomes" id="UP000242254">
    <property type="component" value="Unassembled WGS sequence"/>
</dbReference>
<proteinExistence type="predicted"/>
<dbReference type="EMBL" id="KZ303845">
    <property type="protein sequence ID" value="PHZ14458.1"/>
    <property type="molecule type" value="Genomic_DNA"/>
</dbReference>
<name>A0A2G4T0C7_RHIZD</name>
<organism evidence="1 2">
    <name type="scientific">Rhizopus microsporus ATCC 52813</name>
    <dbReference type="NCBI Taxonomy" id="1340429"/>
    <lineage>
        <taxon>Eukaryota</taxon>
        <taxon>Fungi</taxon>
        <taxon>Fungi incertae sedis</taxon>
        <taxon>Mucoromycota</taxon>
        <taxon>Mucoromycotina</taxon>
        <taxon>Mucoromycetes</taxon>
        <taxon>Mucorales</taxon>
        <taxon>Mucorineae</taxon>
        <taxon>Rhizopodaceae</taxon>
        <taxon>Rhizopus</taxon>
    </lineage>
</organism>
<gene>
    <name evidence="1" type="ORF">RHIMIDRAFT_235234</name>
</gene>
<dbReference type="RefSeq" id="XP_023468166.1">
    <property type="nucleotide sequence ID" value="XM_023608322.1"/>
</dbReference>
<dbReference type="GeneID" id="35439312"/>
<protein>
    <submittedName>
        <fullName evidence="1">Uncharacterized protein</fullName>
    </submittedName>
</protein>
<dbReference type="AlphaFoldDB" id="A0A2G4T0C7"/>
<evidence type="ECO:0000313" key="2">
    <source>
        <dbReference type="Proteomes" id="UP000242254"/>
    </source>
</evidence>
<sequence length="180" mass="21044">MIVSIKEVISELEDFIVKDYSPEHILENFKGVWLNRIGGCANLLKLELDQTKNFKYFFKKLELKVTFSNELKQIFVSNFHKLDSNRFWYLNSTETTPISVEERLFNYGLKCQYIHPIHSFIIDLGNLTLQEIFTEKELLKIKEFGSSLLVHSLAEAISLGLSKLGELNDTLEFYRAYNLH</sequence>
<reference evidence="1 2" key="1">
    <citation type="journal article" date="2016" name="Proc. Natl. Acad. Sci. U.S.A.">
        <title>Lipid metabolic changes in an early divergent fungus govern the establishment of a mutualistic symbiosis with endobacteria.</title>
        <authorList>
            <person name="Lastovetsky O.A."/>
            <person name="Gaspar M.L."/>
            <person name="Mondo S.J."/>
            <person name="LaButti K.M."/>
            <person name="Sandor L."/>
            <person name="Grigoriev I.V."/>
            <person name="Henry S.A."/>
            <person name="Pawlowska T.E."/>
        </authorList>
    </citation>
    <scope>NUCLEOTIDE SEQUENCE [LARGE SCALE GENOMIC DNA]</scope>
    <source>
        <strain evidence="1 2">ATCC 52813</strain>
    </source>
</reference>
<evidence type="ECO:0000313" key="1">
    <source>
        <dbReference type="EMBL" id="PHZ14458.1"/>
    </source>
</evidence>
<keyword evidence="2" id="KW-1185">Reference proteome</keyword>